<dbReference type="PANTHER" id="PTHR36558">
    <property type="entry name" value="GLR1098 PROTEIN"/>
    <property type="match status" value="1"/>
</dbReference>
<gene>
    <name evidence="2" type="ordered locus">Cyan7425_0390</name>
</gene>
<name>B8HSY5_CYAP4</name>
<dbReference type="AlphaFoldDB" id="B8HSY5"/>
<evidence type="ECO:0000313" key="2">
    <source>
        <dbReference type="EMBL" id="ACL42782.1"/>
    </source>
</evidence>
<dbReference type="CDD" id="cd06260">
    <property type="entry name" value="DUF820-like"/>
    <property type="match status" value="1"/>
</dbReference>
<accession>B8HSY5</accession>
<dbReference type="KEGG" id="cyn:Cyan7425_0390"/>
<dbReference type="EMBL" id="CP001344">
    <property type="protein sequence ID" value="ACL42782.1"/>
    <property type="molecule type" value="Genomic_DNA"/>
</dbReference>
<dbReference type="PANTHER" id="PTHR36558:SF1">
    <property type="entry name" value="RESTRICTION ENDONUCLEASE DOMAIN-CONTAINING PROTEIN-RELATED"/>
    <property type="match status" value="1"/>
</dbReference>
<sequence>MTMLQAAQGYATSPPRIYTAEEYLALEVESIDRHEFRDGEIVQMTGGTPEHNELIRALTVLLSLSLRGQAYQVFVADQRLWIPDRNLYTYPDVMITPRPIALQPGRKDTVINPILIAEVLSDSTRAYDRDKKFAAYRTIPSFQEYLLIDQEQPHVEQFVKQSQNQWLFTEYDGLETRVQLATIGVEIALVDLYANIDFSDEPTSEVTDN</sequence>
<evidence type="ECO:0000259" key="1">
    <source>
        <dbReference type="Pfam" id="PF05685"/>
    </source>
</evidence>
<proteinExistence type="predicted"/>
<dbReference type="Pfam" id="PF05685">
    <property type="entry name" value="Uma2"/>
    <property type="match status" value="1"/>
</dbReference>
<dbReference type="STRING" id="395961.Cyan7425_0390"/>
<dbReference type="InterPro" id="IPR012296">
    <property type="entry name" value="Nuclease_put_TT1808"/>
</dbReference>
<organism evidence="2">
    <name type="scientific">Cyanothece sp. (strain PCC 7425 / ATCC 29141)</name>
    <dbReference type="NCBI Taxonomy" id="395961"/>
    <lineage>
        <taxon>Bacteria</taxon>
        <taxon>Bacillati</taxon>
        <taxon>Cyanobacteriota</taxon>
        <taxon>Cyanophyceae</taxon>
        <taxon>Gomontiellales</taxon>
        <taxon>Cyanothecaceae</taxon>
        <taxon>Cyanothece</taxon>
    </lineage>
</organism>
<dbReference type="InterPro" id="IPR011335">
    <property type="entry name" value="Restrct_endonuc-II-like"/>
</dbReference>
<dbReference type="HOGENOM" id="CLU_076312_6_0_3"/>
<feature type="domain" description="Putative restriction endonuclease" evidence="1">
    <location>
        <begin position="21"/>
        <end position="187"/>
    </location>
</feature>
<dbReference type="eggNOG" id="COG4636">
    <property type="taxonomic scope" value="Bacteria"/>
</dbReference>
<protein>
    <recommendedName>
        <fullName evidence="1">Putative restriction endonuclease domain-containing protein</fullName>
    </recommendedName>
</protein>
<dbReference type="Gene3D" id="3.90.1570.10">
    <property type="entry name" value="tt1808, chain A"/>
    <property type="match status" value="1"/>
</dbReference>
<dbReference type="SUPFAM" id="SSF52980">
    <property type="entry name" value="Restriction endonuclease-like"/>
    <property type="match status" value="1"/>
</dbReference>
<dbReference type="InterPro" id="IPR008538">
    <property type="entry name" value="Uma2"/>
</dbReference>
<reference evidence="2" key="1">
    <citation type="submission" date="2009-01" db="EMBL/GenBank/DDBJ databases">
        <title>Complete sequence of chromosome Cyanothece sp. PCC 7425.</title>
        <authorList>
            <consortium name="US DOE Joint Genome Institute"/>
            <person name="Lucas S."/>
            <person name="Copeland A."/>
            <person name="Lapidus A."/>
            <person name="Glavina del Rio T."/>
            <person name="Dalin E."/>
            <person name="Tice H."/>
            <person name="Bruce D."/>
            <person name="Goodwin L."/>
            <person name="Pitluck S."/>
            <person name="Sims D."/>
            <person name="Meineke L."/>
            <person name="Brettin T."/>
            <person name="Detter J.C."/>
            <person name="Han C."/>
            <person name="Larimer F."/>
            <person name="Land M."/>
            <person name="Hauser L."/>
            <person name="Kyrpides N."/>
            <person name="Ovchinnikova G."/>
            <person name="Liberton M."/>
            <person name="Stoeckel J."/>
            <person name="Banerjee A."/>
            <person name="Singh A."/>
            <person name="Page L."/>
            <person name="Sato H."/>
            <person name="Zhao L."/>
            <person name="Sherman L."/>
            <person name="Pakrasi H."/>
            <person name="Richardson P."/>
        </authorList>
    </citation>
    <scope>NUCLEOTIDE SEQUENCE</scope>
    <source>
        <strain evidence="2">PCC 7425</strain>
    </source>
</reference>